<evidence type="ECO:0000313" key="3">
    <source>
        <dbReference type="EMBL" id="EFA81314.1"/>
    </source>
</evidence>
<keyword evidence="1" id="KW-0812">Transmembrane</keyword>
<evidence type="ECO:0000256" key="1">
    <source>
        <dbReference type="SAM" id="Phobius"/>
    </source>
</evidence>
<evidence type="ECO:0000313" key="4">
    <source>
        <dbReference type="Proteomes" id="UP000001396"/>
    </source>
</evidence>
<dbReference type="Proteomes" id="UP000001396">
    <property type="component" value="Unassembled WGS sequence"/>
</dbReference>
<reference evidence="3 4" key="1">
    <citation type="journal article" date="2011" name="Genome Res.">
        <title>Phylogeny-wide analysis of social amoeba genomes highlights ancient origins for complex intercellular communication.</title>
        <authorList>
            <person name="Heidel A.J."/>
            <person name="Lawal H.M."/>
            <person name="Felder M."/>
            <person name="Schilde C."/>
            <person name="Helps N.R."/>
            <person name="Tunggal B."/>
            <person name="Rivero F."/>
            <person name="John U."/>
            <person name="Schleicher M."/>
            <person name="Eichinger L."/>
            <person name="Platzer M."/>
            <person name="Noegel A.A."/>
            <person name="Schaap P."/>
            <person name="Gloeckner G."/>
        </authorList>
    </citation>
    <scope>NUCLEOTIDE SEQUENCE [LARGE SCALE GENOMIC DNA]</scope>
    <source>
        <strain evidence="4">ATCC 26659 / Pp 5 / PN500</strain>
    </source>
</reference>
<proteinExistence type="predicted"/>
<dbReference type="FunCoup" id="D3BBA7">
    <property type="interactions" value="805"/>
</dbReference>
<evidence type="ECO:0000256" key="2">
    <source>
        <dbReference type="SAM" id="SignalP"/>
    </source>
</evidence>
<dbReference type="InParanoid" id="D3BBA7"/>
<dbReference type="EMBL" id="ADBJ01000025">
    <property type="protein sequence ID" value="EFA81314.1"/>
    <property type="molecule type" value="Genomic_DNA"/>
</dbReference>
<dbReference type="RefSeq" id="XP_020433432.1">
    <property type="nucleotide sequence ID" value="XM_020576183.1"/>
</dbReference>
<name>D3BBA7_HETP5</name>
<dbReference type="Pfam" id="PF21203">
    <property type="entry name" value="ECM10"/>
    <property type="match status" value="1"/>
</dbReference>
<keyword evidence="2" id="KW-0732">Signal</keyword>
<feature type="transmembrane region" description="Helical" evidence="1">
    <location>
        <begin position="181"/>
        <end position="198"/>
    </location>
</feature>
<dbReference type="STRING" id="670386.D3BBA7"/>
<keyword evidence="1" id="KW-1133">Transmembrane helix</keyword>
<keyword evidence="4" id="KW-1185">Reference proteome</keyword>
<organism evidence="3 4">
    <name type="scientific">Heterostelium pallidum (strain ATCC 26659 / Pp 5 / PN500)</name>
    <name type="common">Cellular slime mold</name>
    <name type="synonym">Polysphondylium pallidum</name>
    <dbReference type="NCBI Taxonomy" id="670386"/>
    <lineage>
        <taxon>Eukaryota</taxon>
        <taxon>Amoebozoa</taxon>
        <taxon>Evosea</taxon>
        <taxon>Eumycetozoa</taxon>
        <taxon>Dictyostelia</taxon>
        <taxon>Acytosteliales</taxon>
        <taxon>Acytosteliaceae</taxon>
        <taxon>Heterostelium</taxon>
    </lineage>
</organism>
<feature type="chain" id="PRO_5003042110" description="ER membrane protein complex subunit 10" evidence="2">
    <location>
        <begin position="21"/>
        <end position="223"/>
    </location>
</feature>
<gene>
    <name evidence="3" type="ORF">PPL_05294</name>
</gene>
<protein>
    <recommendedName>
        <fullName evidence="5">ER membrane protein complex subunit 10</fullName>
    </recommendedName>
</protein>
<dbReference type="OMA" id="DIEFTMY"/>
<sequence length="223" mass="24813">MNNIFSKLFVIVLLVGYVSCQQQQHAAKDITFSMSHLSDKSSRCKILFKPRLLPNNYQEINTNITKQALSSDCKPLSSDDKKKYQQQSEIFTTKIVSDLQIKDNLPVVCSLPRLNLDPTTLNLIGCSYHLTTPPVDYDSSKNSIYVSVDIAFIAQKPIIAPPPKEGEKPAEEENQSFFKKYWYYILPLAIITLLNVFVPQMGDESAGQAGGAPAAGGARRPAR</sequence>
<evidence type="ECO:0008006" key="5">
    <source>
        <dbReference type="Google" id="ProtNLM"/>
    </source>
</evidence>
<accession>D3BBA7</accession>
<dbReference type="GeneID" id="31360779"/>
<dbReference type="AlphaFoldDB" id="D3BBA7"/>
<keyword evidence="1" id="KW-0472">Membrane</keyword>
<feature type="signal peptide" evidence="2">
    <location>
        <begin position="1"/>
        <end position="20"/>
    </location>
</feature>
<comment type="caution">
    <text evidence="3">The sequence shown here is derived from an EMBL/GenBank/DDBJ whole genome shotgun (WGS) entry which is preliminary data.</text>
</comment>